<dbReference type="PANTHER" id="PTHR38034">
    <property type="entry name" value="INNER MEMBRANE PROTEIN YPJD"/>
    <property type="match status" value="1"/>
</dbReference>
<dbReference type="AlphaFoldDB" id="A0A220VBY6"/>
<accession>A0A220VBY6</accession>
<dbReference type="KEGG" id="pmai:CF386_01615"/>
<organism evidence="2 3">
    <name type="scientific">Paraphotobacterium marinum</name>
    <dbReference type="NCBI Taxonomy" id="1755811"/>
    <lineage>
        <taxon>Bacteria</taxon>
        <taxon>Pseudomonadati</taxon>
        <taxon>Pseudomonadota</taxon>
        <taxon>Gammaproteobacteria</taxon>
        <taxon>Vibrionales</taxon>
        <taxon>Vibrionaceae</taxon>
        <taxon>Paraphotobacterium</taxon>
    </lineage>
</organism>
<keyword evidence="3" id="KW-1185">Reference proteome</keyword>
<keyword evidence="1" id="KW-1133">Transmembrane helix</keyword>
<dbReference type="PANTHER" id="PTHR38034:SF1">
    <property type="entry name" value="INNER MEMBRANE PROTEIN YPJD"/>
    <property type="match status" value="1"/>
</dbReference>
<feature type="transmembrane region" description="Helical" evidence="1">
    <location>
        <begin position="203"/>
        <end position="225"/>
    </location>
</feature>
<feature type="transmembrane region" description="Helical" evidence="1">
    <location>
        <begin position="232"/>
        <end position="251"/>
    </location>
</feature>
<name>A0A220VBY6_9GAMM</name>
<dbReference type="Proteomes" id="UP000242175">
    <property type="component" value="Chromosome large"/>
</dbReference>
<evidence type="ECO:0000313" key="2">
    <source>
        <dbReference type="EMBL" id="ASK77849.1"/>
    </source>
</evidence>
<evidence type="ECO:0008006" key="4">
    <source>
        <dbReference type="Google" id="ProtNLM"/>
    </source>
</evidence>
<feature type="transmembrane region" description="Helical" evidence="1">
    <location>
        <begin position="118"/>
        <end position="144"/>
    </location>
</feature>
<keyword evidence="1" id="KW-0812">Transmembrane</keyword>
<feature type="transmembrane region" description="Helical" evidence="1">
    <location>
        <begin position="34"/>
        <end position="53"/>
    </location>
</feature>
<dbReference type="InterPro" id="IPR052372">
    <property type="entry name" value="YpjD/HemX"/>
</dbReference>
<reference evidence="2 3" key="1">
    <citation type="journal article" date="2016" name="Int. J. Syst. Evol. Microbiol.">
        <title>Paraphotobacterium marinum gen. nov., sp. nov., a member of the family Vibrionaceae, isolated from surface seawater.</title>
        <authorList>
            <person name="Huang Z."/>
            <person name="Dong C."/>
            <person name="Shao Z."/>
        </authorList>
    </citation>
    <scope>NUCLEOTIDE SEQUENCE [LARGE SCALE GENOMIC DNA]</scope>
    <source>
        <strain evidence="2 3">NSCS20N07D</strain>
    </source>
</reference>
<dbReference type="GO" id="GO:0005886">
    <property type="term" value="C:plasma membrane"/>
    <property type="evidence" value="ECO:0007669"/>
    <property type="project" value="TreeGrafter"/>
</dbReference>
<gene>
    <name evidence="2" type="ORF">CF386_01615</name>
</gene>
<proteinExistence type="predicted"/>
<feature type="transmembrane region" description="Helical" evidence="1">
    <location>
        <begin position="173"/>
        <end position="191"/>
    </location>
</feature>
<evidence type="ECO:0000313" key="3">
    <source>
        <dbReference type="Proteomes" id="UP000242175"/>
    </source>
</evidence>
<keyword evidence="1" id="KW-0472">Membrane</keyword>
<evidence type="ECO:0000256" key="1">
    <source>
        <dbReference type="SAM" id="Phobius"/>
    </source>
</evidence>
<feature type="transmembrane region" description="Helical" evidence="1">
    <location>
        <begin position="6"/>
        <end position="22"/>
    </location>
</feature>
<protein>
    <recommendedName>
        <fullName evidence="4">Cytochrome c assembly protein domain-containing protein</fullName>
    </recommendedName>
</protein>
<dbReference type="EMBL" id="CP022355">
    <property type="protein sequence ID" value="ASK77849.1"/>
    <property type="molecule type" value="Genomic_DNA"/>
</dbReference>
<feature type="transmembrane region" description="Helical" evidence="1">
    <location>
        <begin position="59"/>
        <end position="76"/>
    </location>
</feature>
<feature type="transmembrane region" description="Helical" evidence="1">
    <location>
        <begin position="88"/>
        <end position="106"/>
    </location>
</feature>
<sequence length="253" mass="29390">MISVSIISILCYLISIKFMYANTQKNSTYTSFNIFLSLAYIFHALAIGFSIISQSILNLNLFDLTSLTILTITLILNRLSSSKNLELLVKTTNIISLISLILLLFFKIPLVENKSISLIFIIHFLLGLISYSFMLLALIYNFLYRIVYKKLKNKNIYFKTNSPSLQKLHEQQLLLIKLGYLFLIFTLLSSFQPKFLSFELISYTNLILSIIIFIIYSLLLLFNLCKILKSKYIDYVNLLGIILMTYIYFFHHS</sequence>